<dbReference type="PANTHER" id="PTHR46127:SF1">
    <property type="entry name" value="CILIA- AND FLAGELLA-ASSOCIATED PROTEIN 65"/>
    <property type="match status" value="1"/>
</dbReference>
<dbReference type="Gene3D" id="2.60.40.10">
    <property type="entry name" value="Immunoglobulins"/>
    <property type="match status" value="1"/>
</dbReference>
<accession>A0A3P7QVJ8</accession>
<protein>
    <recommendedName>
        <fullName evidence="1">CFAP65 seventh Ig-like domain-containing protein</fullName>
    </recommendedName>
</protein>
<organism evidence="2 3">
    <name type="scientific">Dibothriocephalus latus</name>
    <name type="common">Fish tapeworm</name>
    <name type="synonym">Diphyllobothrium latum</name>
    <dbReference type="NCBI Taxonomy" id="60516"/>
    <lineage>
        <taxon>Eukaryota</taxon>
        <taxon>Metazoa</taxon>
        <taxon>Spiralia</taxon>
        <taxon>Lophotrochozoa</taxon>
        <taxon>Platyhelminthes</taxon>
        <taxon>Cestoda</taxon>
        <taxon>Eucestoda</taxon>
        <taxon>Diphyllobothriidea</taxon>
        <taxon>Diphyllobothriidae</taxon>
        <taxon>Dibothriocephalus</taxon>
    </lineage>
</organism>
<evidence type="ECO:0000259" key="1">
    <source>
        <dbReference type="Pfam" id="PF25249"/>
    </source>
</evidence>
<dbReference type="InterPro" id="IPR013783">
    <property type="entry name" value="Ig-like_fold"/>
</dbReference>
<feature type="domain" description="CFAP65 seventh Ig-like" evidence="1">
    <location>
        <begin position="17"/>
        <end position="86"/>
    </location>
</feature>
<dbReference type="Pfam" id="PF25249">
    <property type="entry name" value="Ig_CFAP65_7th"/>
    <property type="match status" value="1"/>
</dbReference>
<evidence type="ECO:0000313" key="2">
    <source>
        <dbReference type="EMBL" id="VDN34916.1"/>
    </source>
</evidence>
<evidence type="ECO:0000313" key="3">
    <source>
        <dbReference type="Proteomes" id="UP000281553"/>
    </source>
</evidence>
<keyword evidence="3" id="KW-1185">Reference proteome</keyword>
<sequence length="186" mass="20299">MIPATILLGICEIQFESDDPIYLPPTAKGGRSDKHYRVDNPSKFPIKYFWDIPETYNGILDVSPKDGTIAAESSQSFTWSFTPTSAGRDSTDVVFEFTYAEPSDAEVFSFLPSNPEATKKRTLTVILVSEEGALSVKNSLLDLGPIAVGTSVVTSITLTNVTMVGFAVTLDVRGCNTDRNDHKYCS</sequence>
<reference evidence="2 3" key="1">
    <citation type="submission" date="2018-11" db="EMBL/GenBank/DDBJ databases">
        <authorList>
            <consortium name="Pathogen Informatics"/>
        </authorList>
    </citation>
    <scope>NUCLEOTIDE SEQUENCE [LARGE SCALE GENOMIC DNA]</scope>
</reference>
<dbReference type="InterPro" id="IPR057470">
    <property type="entry name" value="Ig_CFAP65_7th"/>
</dbReference>
<dbReference type="AlphaFoldDB" id="A0A3P7QVJ8"/>
<dbReference type="InterPro" id="IPR052614">
    <property type="entry name" value="CFAP65"/>
</dbReference>
<gene>
    <name evidence="2" type="ORF">DILT_LOCUS16633</name>
</gene>
<name>A0A3P7QVJ8_DIBLA</name>
<dbReference type="EMBL" id="UYRU01086161">
    <property type="protein sequence ID" value="VDN34916.1"/>
    <property type="molecule type" value="Genomic_DNA"/>
</dbReference>
<dbReference type="PANTHER" id="PTHR46127">
    <property type="entry name" value="CILIA- AND FLAGELLA-ASSOCIATED PROTEIN 65"/>
    <property type="match status" value="1"/>
</dbReference>
<dbReference type="OrthoDB" id="415597at2759"/>
<proteinExistence type="predicted"/>
<dbReference type="Proteomes" id="UP000281553">
    <property type="component" value="Unassembled WGS sequence"/>
</dbReference>